<protein>
    <submittedName>
        <fullName evidence="1">Uncharacterized protein</fullName>
    </submittedName>
</protein>
<gene>
    <name evidence="1" type="ORF">CNR34_00144</name>
</gene>
<organism evidence="1 2">
    <name type="scientific">Pseudomonas phage nickie</name>
    <dbReference type="NCBI Taxonomy" id="2048977"/>
    <lineage>
        <taxon>Viruses</taxon>
        <taxon>Duplodnaviria</taxon>
        <taxon>Heunggongvirae</taxon>
        <taxon>Uroviricota</taxon>
        <taxon>Caudoviricetes</taxon>
        <taxon>Nickievirus</taxon>
        <taxon>Nickievirus nickie</taxon>
    </lineage>
</organism>
<dbReference type="Proteomes" id="UP000241592">
    <property type="component" value="Segment"/>
</dbReference>
<proteinExistence type="predicted"/>
<accession>A0A2H4P7D6</accession>
<keyword evidence="2" id="KW-1185">Reference proteome</keyword>
<name>A0A2H4P7D6_9CAUD</name>
<sequence>MSQTPKQEALFKRALSFTESEQFDGYPHLSDTDNTLIIEAAQEANSPDTAQFLAFALSEATSTKEEAANAKRYFDAYIDNVWVANVSESGNPLFDVEDEA</sequence>
<dbReference type="EMBL" id="MG018927">
    <property type="protein sequence ID" value="ATW58077.1"/>
    <property type="molecule type" value="Genomic_DNA"/>
</dbReference>
<evidence type="ECO:0000313" key="1">
    <source>
        <dbReference type="EMBL" id="ATW58077.1"/>
    </source>
</evidence>
<reference evidence="1 2" key="1">
    <citation type="submission" date="2017-09" db="EMBL/GenBank/DDBJ databases">
        <authorList>
            <person name="Ehlers B."/>
            <person name="Leendertz F.H."/>
        </authorList>
    </citation>
    <scope>NUCLEOTIDE SEQUENCE [LARGE SCALE GENOMIC DNA]</scope>
</reference>
<evidence type="ECO:0000313" key="2">
    <source>
        <dbReference type="Proteomes" id="UP000241592"/>
    </source>
</evidence>